<organism evidence="4 5">
    <name type="scientific">Slackia faecicanis</name>
    <dbReference type="NCBI Taxonomy" id="255723"/>
    <lineage>
        <taxon>Bacteria</taxon>
        <taxon>Bacillati</taxon>
        <taxon>Actinomycetota</taxon>
        <taxon>Coriobacteriia</taxon>
        <taxon>Eggerthellales</taxon>
        <taxon>Eggerthellaceae</taxon>
        <taxon>Slackia</taxon>
    </lineage>
</organism>
<keyword evidence="2" id="KW-0472">Membrane</keyword>
<protein>
    <recommendedName>
        <fullName evidence="3">VanZ-like domain-containing protein</fullName>
    </recommendedName>
</protein>
<feature type="domain" description="VanZ-like" evidence="3">
    <location>
        <begin position="38"/>
        <end position="161"/>
    </location>
</feature>
<reference evidence="5" key="1">
    <citation type="submission" date="2018-05" db="EMBL/GenBank/DDBJ databases">
        <title>Genome Sequencing of selected type strains of the family Eggerthellaceae.</title>
        <authorList>
            <person name="Danylec N."/>
            <person name="Stoll D.A."/>
            <person name="Doetsch A."/>
            <person name="Huch M."/>
        </authorList>
    </citation>
    <scope>NUCLEOTIDE SEQUENCE [LARGE SCALE GENOMIC DNA]</scope>
    <source>
        <strain evidence="5">DSM 17537</strain>
    </source>
</reference>
<proteinExistence type="predicted"/>
<feature type="compositionally biased region" description="Low complexity" evidence="1">
    <location>
        <begin position="1"/>
        <end position="19"/>
    </location>
</feature>
<evidence type="ECO:0000256" key="2">
    <source>
        <dbReference type="SAM" id="Phobius"/>
    </source>
</evidence>
<dbReference type="NCBIfam" id="NF037970">
    <property type="entry name" value="vanZ_1"/>
    <property type="match status" value="1"/>
</dbReference>
<dbReference type="OrthoDB" id="5422112at2"/>
<evidence type="ECO:0000256" key="1">
    <source>
        <dbReference type="SAM" id="MobiDB-lite"/>
    </source>
</evidence>
<evidence type="ECO:0000313" key="4">
    <source>
        <dbReference type="EMBL" id="RNL19798.1"/>
    </source>
</evidence>
<dbReference type="InterPro" id="IPR006976">
    <property type="entry name" value="VanZ-like"/>
</dbReference>
<keyword evidence="2" id="KW-0812">Transmembrane</keyword>
<dbReference type="EMBL" id="QICB01000003">
    <property type="protein sequence ID" value="RNL19798.1"/>
    <property type="molecule type" value="Genomic_DNA"/>
</dbReference>
<accession>A0A3N0AEZ0</accession>
<dbReference type="Proteomes" id="UP000267368">
    <property type="component" value="Unassembled WGS sequence"/>
</dbReference>
<dbReference type="Pfam" id="PF04892">
    <property type="entry name" value="VanZ"/>
    <property type="match status" value="1"/>
</dbReference>
<feature type="region of interest" description="Disordered" evidence="1">
    <location>
        <begin position="1"/>
        <end position="21"/>
    </location>
</feature>
<evidence type="ECO:0000259" key="3">
    <source>
        <dbReference type="Pfam" id="PF04892"/>
    </source>
</evidence>
<evidence type="ECO:0000313" key="5">
    <source>
        <dbReference type="Proteomes" id="UP000267368"/>
    </source>
</evidence>
<gene>
    <name evidence="4" type="ORF">DMP07_05345</name>
</gene>
<keyword evidence="2" id="KW-1133">Transmembrane helix</keyword>
<dbReference type="AlphaFoldDB" id="A0A3N0AEZ0"/>
<sequence>MKSSHTPHSAPRSASSPNRRGARCADGSKAFAVLSWAAVFAVAALVFAMSAKDGVTLDTGSGLLSAAKAWLAETLSAAAGHAVDVSPIGHFAEYLLFGAVLANALRLHAPLRRAGVLASVAASLYGVTDEIHQIFVPLRSCDPADWAVDTAAACLGAIAVCALLARRAARTRAANNR</sequence>
<feature type="transmembrane region" description="Helical" evidence="2">
    <location>
        <begin position="146"/>
        <end position="165"/>
    </location>
</feature>
<keyword evidence="5" id="KW-1185">Reference proteome</keyword>
<comment type="caution">
    <text evidence="4">The sequence shown here is derived from an EMBL/GenBank/DDBJ whole genome shotgun (WGS) entry which is preliminary data.</text>
</comment>
<feature type="transmembrane region" description="Helical" evidence="2">
    <location>
        <begin position="30"/>
        <end position="51"/>
    </location>
</feature>
<name>A0A3N0AEZ0_9ACTN</name>